<evidence type="ECO:0000313" key="1">
    <source>
        <dbReference type="EMBL" id="MFC0213816.1"/>
    </source>
</evidence>
<evidence type="ECO:0008006" key="3">
    <source>
        <dbReference type="Google" id="ProtNLM"/>
    </source>
</evidence>
<protein>
    <recommendedName>
        <fullName evidence="3">Transcriptional regulator</fullName>
    </recommendedName>
</protein>
<sequence length="161" mass="19463">MRYRYEAIEEWLEALPMWKEHVELLQTQLSHLPGLTQRLELVNVHGERQKVDHVLNEVIRRIRIQEEELPFWEMRVHLLEQAVARLQELDRQFVELRYIKRLDSRRMMERFHLSHSVFYRKRQEILRQLYLAVGGDQSILWVEHQESGIGSCAIFSCAKLS</sequence>
<proteinExistence type="predicted"/>
<accession>A0ABV6DME9</accession>
<evidence type="ECO:0000313" key="2">
    <source>
        <dbReference type="Proteomes" id="UP001589776"/>
    </source>
</evidence>
<reference evidence="1 2" key="1">
    <citation type="submission" date="2024-09" db="EMBL/GenBank/DDBJ databases">
        <authorList>
            <person name="Sun Q."/>
            <person name="Mori K."/>
        </authorList>
    </citation>
    <scope>NUCLEOTIDE SEQUENCE [LARGE SCALE GENOMIC DNA]</scope>
    <source>
        <strain evidence="1 2">CCM 7759</strain>
    </source>
</reference>
<dbReference type="EMBL" id="JBHLWN010000063">
    <property type="protein sequence ID" value="MFC0213816.1"/>
    <property type="molecule type" value="Genomic_DNA"/>
</dbReference>
<organism evidence="1 2">
    <name type="scientific">Paenibacillus chartarius</name>
    <dbReference type="NCBI Taxonomy" id="747481"/>
    <lineage>
        <taxon>Bacteria</taxon>
        <taxon>Bacillati</taxon>
        <taxon>Bacillota</taxon>
        <taxon>Bacilli</taxon>
        <taxon>Bacillales</taxon>
        <taxon>Paenibacillaceae</taxon>
        <taxon>Paenibacillus</taxon>
    </lineage>
</organism>
<name>A0ABV6DME9_9BACL</name>
<gene>
    <name evidence="1" type="ORF">ACFFK0_15405</name>
</gene>
<dbReference type="Proteomes" id="UP001589776">
    <property type="component" value="Unassembled WGS sequence"/>
</dbReference>
<keyword evidence="2" id="KW-1185">Reference proteome</keyword>
<dbReference type="RefSeq" id="WP_377471151.1">
    <property type="nucleotide sequence ID" value="NZ_JBHLWN010000063.1"/>
</dbReference>
<comment type="caution">
    <text evidence="1">The sequence shown here is derived from an EMBL/GenBank/DDBJ whole genome shotgun (WGS) entry which is preliminary data.</text>
</comment>